<reference evidence="8" key="2">
    <citation type="submission" date="2020-09" db="EMBL/GenBank/DDBJ databases">
        <authorList>
            <person name="Sun Q."/>
            <person name="Kim S."/>
        </authorList>
    </citation>
    <scope>NUCLEOTIDE SEQUENCE</scope>
    <source>
        <strain evidence="8">KCTC 12870</strain>
    </source>
</reference>
<dbReference type="Gene3D" id="1.10.443.10">
    <property type="entry name" value="Intergrase catalytic core"/>
    <property type="match status" value="1"/>
</dbReference>
<evidence type="ECO:0008006" key="10">
    <source>
        <dbReference type="Google" id="ProtNLM"/>
    </source>
</evidence>
<evidence type="ECO:0000256" key="5">
    <source>
        <dbReference type="PROSITE-ProRule" id="PRU01248"/>
    </source>
</evidence>
<evidence type="ECO:0000256" key="4">
    <source>
        <dbReference type="ARBA" id="ARBA00023172"/>
    </source>
</evidence>
<dbReference type="InterPro" id="IPR010998">
    <property type="entry name" value="Integrase_recombinase_N"/>
</dbReference>
<evidence type="ECO:0000259" key="7">
    <source>
        <dbReference type="PROSITE" id="PS51900"/>
    </source>
</evidence>
<evidence type="ECO:0000256" key="3">
    <source>
        <dbReference type="ARBA" id="ARBA00023125"/>
    </source>
</evidence>
<dbReference type="PANTHER" id="PTHR30349">
    <property type="entry name" value="PHAGE INTEGRASE-RELATED"/>
    <property type="match status" value="1"/>
</dbReference>
<dbReference type="Proteomes" id="UP000642829">
    <property type="component" value="Unassembled WGS sequence"/>
</dbReference>
<evidence type="ECO:0000256" key="2">
    <source>
        <dbReference type="ARBA" id="ARBA00022908"/>
    </source>
</evidence>
<keyword evidence="9" id="KW-1185">Reference proteome</keyword>
<dbReference type="GO" id="GO:0003677">
    <property type="term" value="F:DNA binding"/>
    <property type="evidence" value="ECO:0007669"/>
    <property type="project" value="UniProtKB-UniRule"/>
</dbReference>
<dbReference type="InterPro" id="IPR050090">
    <property type="entry name" value="Tyrosine_recombinase_XerCD"/>
</dbReference>
<dbReference type="PROSITE" id="PS51900">
    <property type="entry name" value="CB"/>
    <property type="match status" value="1"/>
</dbReference>
<organism evidence="8 9">
    <name type="scientific">Cerasicoccus arenae</name>
    <dbReference type="NCBI Taxonomy" id="424488"/>
    <lineage>
        <taxon>Bacteria</taxon>
        <taxon>Pseudomonadati</taxon>
        <taxon>Verrucomicrobiota</taxon>
        <taxon>Opitutia</taxon>
        <taxon>Puniceicoccales</taxon>
        <taxon>Cerasicoccaceae</taxon>
        <taxon>Cerasicoccus</taxon>
    </lineage>
</organism>
<sequence>MISHVYKPKRKKNGKTIVSRNYRGRYRLDGDFAVTEIALRTTDKQVAEKRLAEIIKELEQERVGIIAPKLQRDSAEKSLESHVKDFLADLRAIGRTDKHIDLLRRRFKRLISDEGWTRLSDVTANNFTQWRSAQADLKPKTLNDYLSAAHSLMNWLKDQGRITDNPLDTIKKVDTRGKQAKRRAFTDDELQKLLAIAGSNRLLYLTAAYTGLRLGELRQVLRADVVFDRERPHIKARAITTKNRKDALVPLHPLLVEEFNKVWPKNPQMDEPVFTIIKQPDAQFRRHLERAGIARIDALGRKVDFHALRYTFATKLAKSQVSQRLAQELMRHSDPKLTAMIYTDATQLPTFDAVASIGWHQNDCKPTVEDDPQIDPQNTDFWGLSLSQFDKEYEDISIPEILVYHPLSPALAPVGTGGQMVLRAGVEPAHPKALPPEDSVSANSTT</sequence>
<dbReference type="InterPro" id="IPR044068">
    <property type="entry name" value="CB"/>
</dbReference>
<dbReference type="Gene3D" id="1.10.150.130">
    <property type="match status" value="1"/>
</dbReference>
<proteinExistence type="inferred from homology"/>
<gene>
    <name evidence="8" type="ORF">GCM10007047_05730</name>
</gene>
<feature type="domain" description="Core-binding (CB)" evidence="7">
    <location>
        <begin position="77"/>
        <end position="157"/>
    </location>
</feature>
<keyword evidence="4" id="KW-0233">DNA recombination</keyword>
<dbReference type="EMBL" id="BMXG01000003">
    <property type="protein sequence ID" value="GHB93262.1"/>
    <property type="molecule type" value="Genomic_DNA"/>
</dbReference>
<keyword evidence="2" id="KW-0229">DNA integration</keyword>
<dbReference type="GO" id="GO:0015074">
    <property type="term" value="P:DNA integration"/>
    <property type="evidence" value="ECO:0007669"/>
    <property type="project" value="UniProtKB-KW"/>
</dbReference>
<feature type="domain" description="Tyr recombinase" evidence="6">
    <location>
        <begin position="180"/>
        <end position="356"/>
    </location>
</feature>
<evidence type="ECO:0000259" key="6">
    <source>
        <dbReference type="PROSITE" id="PS51898"/>
    </source>
</evidence>
<dbReference type="GO" id="GO:0006310">
    <property type="term" value="P:DNA recombination"/>
    <property type="evidence" value="ECO:0007669"/>
    <property type="project" value="UniProtKB-KW"/>
</dbReference>
<dbReference type="PANTHER" id="PTHR30349:SF64">
    <property type="entry name" value="PROPHAGE INTEGRASE INTD-RELATED"/>
    <property type="match status" value="1"/>
</dbReference>
<name>A0A8J3DFM3_9BACT</name>
<protein>
    <recommendedName>
        <fullName evidence="10">Site-specific integrase</fullName>
    </recommendedName>
</protein>
<dbReference type="Pfam" id="PF00589">
    <property type="entry name" value="Phage_integrase"/>
    <property type="match status" value="1"/>
</dbReference>
<evidence type="ECO:0000313" key="9">
    <source>
        <dbReference type="Proteomes" id="UP000642829"/>
    </source>
</evidence>
<dbReference type="AlphaFoldDB" id="A0A8J3DFM3"/>
<dbReference type="InterPro" id="IPR011010">
    <property type="entry name" value="DNA_brk_join_enz"/>
</dbReference>
<keyword evidence="3 5" id="KW-0238">DNA-binding</keyword>
<comment type="similarity">
    <text evidence="1">Belongs to the 'phage' integrase family.</text>
</comment>
<evidence type="ECO:0000256" key="1">
    <source>
        <dbReference type="ARBA" id="ARBA00008857"/>
    </source>
</evidence>
<dbReference type="InterPro" id="IPR002104">
    <property type="entry name" value="Integrase_catalytic"/>
</dbReference>
<reference evidence="8" key="1">
    <citation type="journal article" date="2014" name="Int. J. Syst. Evol. Microbiol.">
        <title>Complete genome sequence of Corynebacterium casei LMG S-19264T (=DSM 44701T), isolated from a smear-ripened cheese.</title>
        <authorList>
            <consortium name="US DOE Joint Genome Institute (JGI-PGF)"/>
            <person name="Walter F."/>
            <person name="Albersmeier A."/>
            <person name="Kalinowski J."/>
            <person name="Ruckert C."/>
        </authorList>
    </citation>
    <scope>NUCLEOTIDE SEQUENCE</scope>
    <source>
        <strain evidence="8">KCTC 12870</strain>
    </source>
</reference>
<evidence type="ECO:0000313" key="8">
    <source>
        <dbReference type="EMBL" id="GHB93262.1"/>
    </source>
</evidence>
<dbReference type="PROSITE" id="PS51898">
    <property type="entry name" value="TYR_RECOMBINASE"/>
    <property type="match status" value="1"/>
</dbReference>
<dbReference type="CDD" id="cd00796">
    <property type="entry name" value="INT_Rci_Hp1_C"/>
    <property type="match status" value="1"/>
</dbReference>
<accession>A0A8J3DFM3</accession>
<dbReference type="InterPro" id="IPR013762">
    <property type="entry name" value="Integrase-like_cat_sf"/>
</dbReference>
<comment type="caution">
    <text evidence="8">The sequence shown here is derived from an EMBL/GenBank/DDBJ whole genome shotgun (WGS) entry which is preliminary data.</text>
</comment>
<dbReference type="SUPFAM" id="SSF56349">
    <property type="entry name" value="DNA breaking-rejoining enzymes"/>
    <property type="match status" value="1"/>
</dbReference>